<name>I3EJW0_NEMP3</name>
<dbReference type="OMA" id="RERSMEY"/>
<dbReference type="AlphaFoldDB" id="I3EJW0"/>
<protein>
    <recommendedName>
        <fullName evidence="3">Bystin</fullName>
    </recommendedName>
</protein>
<evidence type="ECO:0008006" key="3">
    <source>
        <dbReference type="Google" id="ProtNLM"/>
    </source>
</evidence>
<dbReference type="VEuPathDB" id="MicrosporidiaDB:NEQG_00277"/>
<dbReference type="OrthoDB" id="2192561at2759"/>
<dbReference type="HOGENOM" id="CLU_1034755_0_0_1"/>
<proteinExistence type="predicted"/>
<reference evidence="1" key="1">
    <citation type="submission" date="2011-01" db="EMBL/GenBank/DDBJ databases">
        <title>The Genome Sequence of Nematocida parisii strain ERTm3.</title>
        <authorList>
            <consortium name="The Broad Institute Genome Sequencing Platform"/>
            <consortium name="The Broad Institute Genome Sequencing Center for Infectious Disease"/>
            <person name="Cuomo C."/>
            <person name="Troemel E."/>
            <person name="Young S.K."/>
            <person name="Zeng Q."/>
            <person name="Gargeya S."/>
            <person name="Fitzgerald M."/>
            <person name="Haas B."/>
            <person name="Abouelleil A."/>
            <person name="Alvarado L."/>
            <person name="Arachchi H.M."/>
            <person name="Berlin A."/>
            <person name="Chapman S.B."/>
            <person name="Gearin G."/>
            <person name="Goldberg J."/>
            <person name="Griggs A."/>
            <person name="Gujja S."/>
            <person name="Hansen M."/>
            <person name="Heiman D."/>
            <person name="Howarth C."/>
            <person name="Larimer J."/>
            <person name="Lui A."/>
            <person name="MacDonald P.J.P."/>
            <person name="McCowen C."/>
            <person name="Montmayeur A."/>
            <person name="Murphy C."/>
            <person name="Neiman D."/>
            <person name="Pearson M."/>
            <person name="Priest M."/>
            <person name="Roberts A."/>
            <person name="Saif S."/>
            <person name="Shea T."/>
            <person name="Sisk P."/>
            <person name="Stolte C."/>
            <person name="Sykes S."/>
            <person name="Wortman J."/>
            <person name="Nusbaum C."/>
            <person name="Birren B."/>
        </authorList>
    </citation>
    <scope>NUCLEOTIDE SEQUENCE</scope>
    <source>
        <strain evidence="1">ERTm3</strain>
    </source>
</reference>
<organism evidence="1 2">
    <name type="scientific">Nematocida parisii (strain ERTm3)</name>
    <name type="common">Nematode killer fungus</name>
    <dbReference type="NCBI Taxonomy" id="935791"/>
    <lineage>
        <taxon>Eukaryota</taxon>
        <taxon>Fungi</taxon>
        <taxon>Fungi incertae sedis</taxon>
        <taxon>Microsporidia</taxon>
        <taxon>Nematocida</taxon>
    </lineage>
</organism>
<accession>I3EJW0</accession>
<dbReference type="InParanoid" id="I3EJW0"/>
<dbReference type="STRING" id="935791.I3EJW0"/>
<dbReference type="Pfam" id="PF05291">
    <property type="entry name" value="Bystin"/>
    <property type="match status" value="1"/>
</dbReference>
<dbReference type="InterPro" id="IPR007955">
    <property type="entry name" value="Bystin"/>
</dbReference>
<dbReference type="Proteomes" id="UP000002872">
    <property type="component" value="Unassembled WGS sequence"/>
</dbReference>
<sequence length="272" mass="31763">MGIGQEIMAELMNDEGYFLKLDRNSEEIAKIEEELRTGTLPSIFKLHSHKSVIAPHSAEDYLELLLVIDIKQAQVKVLKEIVERVMSYPLAYYEVKKRVTELLREKSMEYIRKHKKLEISLFKAHVMVMSRCSKAYFSGMIKPLCDEGMSNNIALILSRVIMKCTCEKGHMEDMLRNIMVLERTHSVYILITAILIKGIRFSQDIIDDVHQYILDELQNTSTRYLAWNKVVLIFIRNYKNQVDTSLLIDMYREPTSPIEIEILKELNNEKTE</sequence>
<evidence type="ECO:0000313" key="1">
    <source>
        <dbReference type="EMBL" id="EIJ89507.1"/>
    </source>
</evidence>
<dbReference type="Gene3D" id="1.25.40.480">
    <property type="match status" value="1"/>
</dbReference>
<gene>
    <name evidence="1" type="ORF">NEQG_00277</name>
</gene>
<keyword evidence="2" id="KW-1185">Reference proteome</keyword>
<evidence type="ECO:0000313" key="2">
    <source>
        <dbReference type="Proteomes" id="UP000002872"/>
    </source>
</evidence>
<dbReference type="EMBL" id="GL870876">
    <property type="protein sequence ID" value="EIJ89507.1"/>
    <property type="molecule type" value="Genomic_DNA"/>
</dbReference>